<dbReference type="InterPro" id="IPR029044">
    <property type="entry name" value="Nucleotide-diphossugar_trans"/>
</dbReference>
<organism evidence="1">
    <name type="scientific">Florenciella sp. virus SA2</name>
    <dbReference type="NCBI Taxonomy" id="3240092"/>
    <lineage>
        <taxon>Viruses</taxon>
    </lineage>
</organism>
<proteinExistence type="predicted"/>
<name>A0AB39JEN9_9VIRU</name>
<gene>
    <name evidence="1" type="ORF">FloV-SA2_00512</name>
</gene>
<dbReference type="SUPFAM" id="SSF53448">
    <property type="entry name" value="Nucleotide-diphospho-sugar transferases"/>
    <property type="match status" value="1"/>
</dbReference>
<evidence type="ECO:0000313" key="1">
    <source>
        <dbReference type="EMBL" id="XDO02330.1"/>
    </source>
</evidence>
<reference evidence="1" key="1">
    <citation type="submission" date="2024-03" db="EMBL/GenBank/DDBJ databases">
        <title>Eukaryotic viruses encode the ribosomal protein eL40.</title>
        <authorList>
            <person name="Thomy J."/>
            <person name="Schvarcz C.R."/>
            <person name="McBeain K.A."/>
            <person name="Edwards K.F."/>
            <person name="Steward G.F."/>
        </authorList>
    </citation>
    <scope>NUCLEOTIDE SEQUENCE</scope>
    <source>
        <strain evidence="1">FloV-SA2</strain>
    </source>
</reference>
<dbReference type="EMBL" id="PP542043">
    <property type="protein sequence ID" value="XDO02330.1"/>
    <property type="molecule type" value="Genomic_DNA"/>
</dbReference>
<protein>
    <recommendedName>
        <fullName evidence="2">Glycosyltransferase</fullName>
    </recommendedName>
</protein>
<accession>A0AB39JEN9</accession>
<evidence type="ECO:0008006" key="2">
    <source>
        <dbReference type="Google" id="ProtNLM"/>
    </source>
</evidence>
<sequence>MNKPSSFSTLCTSNCAFELVGLLLSLSIFHTNETIYILTDTKTKKMIDEMTPQPKLKIKWFIELDKYDNMDRLMMTEKGIWGEFQMGKATIINHALKEEKDTLFLDSDIIITGIIDNIDTSKSLGVSPQFITQEHIDKTGYYNGGVLWTNHKNVPNDWIKFTKKSRYFDQASIETLVQNYSYFEFGENYNLQCWRYYLSPEGTQQISKNITSVPNDTVYYKKQPLKFIHTHFLDQRFKLFNNNIIQHLNNAKMYKILAIVFRVINKKWILKIPKQPMKGMGHHNNDSYRELPFLMKLKNKDVDVIYSYKTIHCWIEPNILTYDRPTLEWCNVEVQNSSLMLLGNGSVEVEGKQIKNKLPHMNIRPWIFWPRKPMLVEKLLQKSPLLNYSDRPIESIFIGNFENNVQEKFRKTSLDWESVLDEYHCTKGQKHKFSHEEYLIKLSQSKYGLCLRGYGSKCHREVELMAFGTIPIITPEVSIKSYMNPPIENVHYITANNPEELKEKISMIDEKKWGEMSKACSKWYVKNVHSTNCWNNMIENILYYNA</sequence>